<feature type="region of interest" description="Disordered" evidence="3">
    <location>
        <begin position="206"/>
        <end position="228"/>
    </location>
</feature>
<feature type="repeat" description="Pumilio" evidence="2">
    <location>
        <begin position="114"/>
        <end position="149"/>
    </location>
</feature>
<name>A0A7R9DE33_TIMPO</name>
<reference evidence="5" key="1">
    <citation type="submission" date="2020-11" db="EMBL/GenBank/DDBJ databases">
        <authorList>
            <person name="Tran Van P."/>
        </authorList>
    </citation>
    <scope>NUCLEOTIDE SEQUENCE</scope>
</reference>
<keyword evidence="4" id="KW-0812">Transmembrane</keyword>
<dbReference type="PANTHER" id="PTHR13102:SF0">
    <property type="entry name" value="NUCLEOLAR PROTEIN 9"/>
    <property type="match status" value="1"/>
</dbReference>
<dbReference type="GO" id="GO:0030688">
    <property type="term" value="C:preribosome, small subunit precursor"/>
    <property type="evidence" value="ECO:0007669"/>
    <property type="project" value="TreeGrafter"/>
</dbReference>
<organism evidence="5">
    <name type="scientific">Timema poppense</name>
    <name type="common">Walking stick</name>
    <dbReference type="NCBI Taxonomy" id="170557"/>
    <lineage>
        <taxon>Eukaryota</taxon>
        <taxon>Metazoa</taxon>
        <taxon>Ecdysozoa</taxon>
        <taxon>Arthropoda</taxon>
        <taxon>Hexapoda</taxon>
        <taxon>Insecta</taxon>
        <taxon>Pterygota</taxon>
        <taxon>Neoptera</taxon>
        <taxon>Polyneoptera</taxon>
        <taxon>Phasmatodea</taxon>
        <taxon>Timematodea</taxon>
        <taxon>Timematoidea</taxon>
        <taxon>Timematidae</taxon>
        <taxon>Timema</taxon>
    </lineage>
</organism>
<dbReference type="EMBL" id="OD006499">
    <property type="protein sequence ID" value="CAD7413037.1"/>
    <property type="molecule type" value="Genomic_DNA"/>
</dbReference>
<dbReference type="InterPro" id="IPR001313">
    <property type="entry name" value="Pumilio_RNA-bd_rpt"/>
</dbReference>
<protein>
    <submittedName>
        <fullName evidence="5">Uncharacterized protein</fullName>
    </submittedName>
</protein>
<feature type="transmembrane region" description="Helical" evidence="4">
    <location>
        <begin position="20"/>
        <end position="37"/>
    </location>
</feature>
<dbReference type="GO" id="GO:0000472">
    <property type="term" value="P:endonucleolytic cleavage to generate mature 5'-end of SSU-rRNA from (SSU-rRNA, 5.8S rRNA, LSU-rRNA)"/>
    <property type="evidence" value="ECO:0007669"/>
    <property type="project" value="TreeGrafter"/>
</dbReference>
<evidence type="ECO:0000256" key="1">
    <source>
        <dbReference type="ARBA" id="ARBA00022737"/>
    </source>
</evidence>
<keyword evidence="1" id="KW-0677">Repeat</keyword>
<accession>A0A7R9DE33</accession>
<dbReference type="InterPro" id="IPR040000">
    <property type="entry name" value="NOP9"/>
</dbReference>
<dbReference type="InterPro" id="IPR011989">
    <property type="entry name" value="ARM-like"/>
</dbReference>
<evidence type="ECO:0000256" key="3">
    <source>
        <dbReference type="SAM" id="MobiDB-lite"/>
    </source>
</evidence>
<dbReference type="Pfam" id="PF22493">
    <property type="entry name" value="PUF_NOP9"/>
    <property type="match status" value="1"/>
</dbReference>
<dbReference type="PANTHER" id="PTHR13102">
    <property type="entry name" value="NUCLEOLAR PROTEIN 9"/>
    <property type="match status" value="1"/>
</dbReference>
<dbReference type="GO" id="GO:0030686">
    <property type="term" value="C:90S preribosome"/>
    <property type="evidence" value="ECO:0007669"/>
    <property type="project" value="TreeGrafter"/>
</dbReference>
<evidence type="ECO:0000256" key="4">
    <source>
        <dbReference type="SAM" id="Phobius"/>
    </source>
</evidence>
<sequence length="614" mass="69481">MQAFDAWQEVGGLKKLKHRANAIWLVAFVSMVTNATIKLNRSSPRQIYTWSRDCQCNHQRHEPTRRRISIFVDNVFKETHDKEVEYSCNQLASRVIEEIMPWASDDVVLRFMEALWKDIRPLLSDSFASHVLQKLIEIASTRVKASVIKSEDDSSEIDAGTQFTIWLEKVAGFLLNNLEEYVWDSYANHVIRTTLECLAGLPRGSTDTRSKNNVATTTDVQPKTEVPKSHKTLLSEFSERLSAWPQLPELVHNNLTSGLLQALLLSLKAVDPKSTRALVRKLLDDSFTVTRSHRDDDDKKLSSTTKTELCPVFSSESSTRLLEAALSVASSKLFTQIYARCFINHLLVLSKDPLANHCVQRLLDCCKEKVEFEAIYDELGEHFGSIIESRYTGVLVSVAQACHRLGAKQGSLQQHLMKALHCWEPAQQQLMFVPLLVRLVTMETYKQNKDSPLFVQLHGSLLLQSMLQFKKPIKVVASILSMPSSDLRDLLSNPKGCHITDVFMSSEYIGEKSRDKLIHTLKGNFVKMACSKHGSRSLDAVWKATNLKQKTMIAEELSPKESILNSDQFGCHFARVAGVSLYKYKKEDWKEAQAKHINKKLLFADIIGTVGQSD</sequence>
<dbReference type="GO" id="GO:0003723">
    <property type="term" value="F:RNA binding"/>
    <property type="evidence" value="ECO:0007669"/>
    <property type="project" value="InterPro"/>
</dbReference>
<dbReference type="SUPFAM" id="SSF48371">
    <property type="entry name" value="ARM repeat"/>
    <property type="match status" value="2"/>
</dbReference>
<feature type="repeat" description="Pumilio" evidence="2">
    <location>
        <begin position="341"/>
        <end position="377"/>
    </location>
</feature>
<dbReference type="SMART" id="SM00025">
    <property type="entry name" value="Pumilio"/>
    <property type="match status" value="5"/>
</dbReference>
<dbReference type="GO" id="GO:0000447">
    <property type="term" value="P:endonucleolytic cleavage in ITS1 to separate SSU-rRNA from 5.8S rRNA and LSU-rRNA from tricistronic rRNA transcript (SSU-rRNA, 5.8S rRNA, LSU-rRNA)"/>
    <property type="evidence" value="ECO:0007669"/>
    <property type="project" value="TreeGrafter"/>
</dbReference>
<evidence type="ECO:0000313" key="5">
    <source>
        <dbReference type="EMBL" id="CAD7413037.1"/>
    </source>
</evidence>
<dbReference type="PROSITE" id="PS50302">
    <property type="entry name" value="PUM"/>
    <property type="match status" value="2"/>
</dbReference>
<proteinExistence type="predicted"/>
<dbReference type="AlphaFoldDB" id="A0A7R9DE33"/>
<evidence type="ECO:0000256" key="2">
    <source>
        <dbReference type="PROSITE-ProRule" id="PRU00317"/>
    </source>
</evidence>
<keyword evidence="4" id="KW-1133">Transmembrane helix</keyword>
<dbReference type="InterPro" id="IPR016024">
    <property type="entry name" value="ARM-type_fold"/>
</dbReference>
<dbReference type="GO" id="GO:0005730">
    <property type="term" value="C:nucleolus"/>
    <property type="evidence" value="ECO:0007669"/>
    <property type="project" value="TreeGrafter"/>
</dbReference>
<gene>
    <name evidence="5" type="ORF">TPSB3V08_LOCUS8772</name>
</gene>
<dbReference type="Gene3D" id="1.25.10.10">
    <property type="entry name" value="Leucine-rich Repeat Variant"/>
    <property type="match status" value="3"/>
</dbReference>
<feature type="compositionally biased region" description="Polar residues" evidence="3">
    <location>
        <begin position="206"/>
        <end position="221"/>
    </location>
</feature>
<keyword evidence="4" id="KW-0472">Membrane</keyword>
<dbReference type="GO" id="GO:0000480">
    <property type="term" value="P:endonucleolytic cleavage in 5'-ETS of tricistronic rRNA transcript (SSU-rRNA, 5.8S rRNA, LSU-rRNA)"/>
    <property type="evidence" value="ECO:0007669"/>
    <property type="project" value="TreeGrafter"/>
</dbReference>
<dbReference type="GO" id="GO:0000056">
    <property type="term" value="P:ribosomal small subunit export from nucleus"/>
    <property type="evidence" value="ECO:0007669"/>
    <property type="project" value="TreeGrafter"/>
</dbReference>